<dbReference type="Pfam" id="PF23598">
    <property type="entry name" value="LRR_14"/>
    <property type="match status" value="1"/>
</dbReference>
<evidence type="ECO:0000259" key="2">
    <source>
        <dbReference type="Pfam" id="PF23598"/>
    </source>
</evidence>
<dbReference type="OrthoDB" id="2016095at2759"/>
<organism evidence="3 4">
    <name type="scientific">Kingdonia uniflora</name>
    <dbReference type="NCBI Taxonomy" id="39325"/>
    <lineage>
        <taxon>Eukaryota</taxon>
        <taxon>Viridiplantae</taxon>
        <taxon>Streptophyta</taxon>
        <taxon>Embryophyta</taxon>
        <taxon>Tracheophyta</taxon>
        <taxon>Spermatophyta</taxon>
        <taxon>Magnoliopsida</taxon>
        <taxon>Ranunculales</taxon>
        <taxon>Circaeasteraceae</taxon>
        <taxon>Kingdonia</taxon>
    </lineage>
</organism>
<dbReference type="Proteomes" id="UP000541444">
    <property type="component" value="Unassembled WGS sequence"/>
</dbReference>
<sequence length="230" mass="26839">MHSFFQDFVRDDEGNIISCKMHDIVHNLVQILTQNECLFMKNNEFKGSKVRHLTAWEFRDANSICSANNMRTLRTNAKYIVGLFHQIACLRALDLRRSNITILPPENNLKRLPETITNLYNLQTLMLDWCTNLCELPQGMGKLVNLRHLGIKYTDKLEFLPQGIGRMRSLRTLSKFIVGGGWNIGELKNLKLHQRKLEIMNLEKVTNKDEAMEAQLKNESYLRDLQLFFK</sequence>
<name>A0A7J7NCI7_9MAGN</name>
<evidence type="ECO:0000313" key="3">
    <source>
        <dbReference type="EMBL" id="KAF6164875.1"/>
    </source>
</evidence>
<keyword evidence="1" id="KW-0677">Repeat</keyword>
<comment type="caution">
    <text evidence="3">The sequence shown here is derived from an EMBL/GenBank/DDBJ whole genome shotgun (WGS) entry which is preliminary data.</text>
</comment>
<proteinExistence type="predicted"/>
<keyword evidence="4" id="KW-1185">Reference proteome</keyword>
<gene>
    <name evidence="3" type="ORF">GIB67_017078</name>
</gene>
<dbReference type="SUPFAM" id="SSF52058">
    <property type="entry name" value="L domain-like"/>
    <property type="match status" value="1"/>
</dbReference>
<dbReference type="Gene3D" id="3.80.10.10">
    <property type="entry name" value="Ribonuclease Inhibitor"/>
    <property type="match status" value="1"/>
</dbReference>
<dbReference type="AlphaFoldDB" id="A0A7J7NCI7"/>
<dbReference type="InterPro" id="IPR055414">
    <property type="entry name" value="LRR_R13L4/SHOC2-like"/>
</dbReference>
<evidence type="ECO:0000313" key="4">
    <source>
        <dbReference type="Proteomes" id="UP000541444"/>
    </source>
</evidence>
<reference evidence="3 4" key="1">
    <citation type="journal article" date="2020" name="IScience">
        <title>Genome Sequencing of the Endangered Kingdonia uniflora (Circaeasteraceae, Ranunculales) Reveals Potential Mechanisms of Evolutionary Specialization.</title>
        <authorList>
            <person name="Sun Y."/>
            <person name="Deng T."/>
            <person name="Zhang A."/>
            <person name="Moore M.J."/>
            <person name="Landis J.B."/>
            <person name="Lin N."/>
            <person name="Zhang H."/>
            <person name="Zhang X."/>
            <person name="Huang J."/>
            <person name="Zhang X."/>
            <person name="Sun H."/>
            <person name="Wang H."/>
        </authorList>
    </citation>
    <scope>NUCLEOTIDE SEQUENCE [LARGE SCALE GENOMIC DNA]</scope>
    <source>
        <strain evidence="3">TB1705</strain>
        <tissue evidence="3">Leaf</tissue>
    </source>
</reference>
<evidence type="ECO:0000256" key="1">
    <source>
        <dbReference type="ARBA" id="ARBA00022737"/>
    </source>
</evidence>
<dbReference type="EMBL" id="JACGCM010000882">
    <property type="protein sequence ID" value="KAF6164875.1"/>
    <property type="molecule type" value="Genomic_DNA"/>
</dbReference>
<accession>A0A7J7NCI7</accession>
<protein>
    <recommendedName>
        <fullName evidence="2">Disease resistance R13L4/SHOC-2-like LRR domain-containing protein</fullName>
    </recommendedName>
</protein>
<feature type="domain" description="Disease resistance R13L4/SHOC-2-like LRR" evidence="2">
    <location>
        <begin position="78"/>
        <end position="227"/>
    </location>
</feature>
<dbReference type="PANTHER" id="PTHR47186">
    <property type="entry name" value="LEUCINE-RICH REPEAT-CONTAINING PROTEIN 57"/>
    <property type="match status" value="1"/>
</dbReference>
<dbReference type="PANTHER" id="PTHR47186:SF30">
    <property type="entry name" value="EF-HAND DOMAIN-CONTAINING PROTEIN"/>
    <property type="match status" value="1"/>
</dbReference>
<dbReference type="InterPro" id="IPR032675">
    <property type="entry name" value="LRR_dom_sf"/>
</dbReference>